<dbReference type="InterPro" id="IPR009057">
    <property type="entry name" value="Homeodomain-like_sf"/>
</dbReference>
<dbReference type="Gene3D" id="1.10.10.60">
    <property type="entry name" value="Homeodomain-like"/>
    <property type="match status" value="2"/>
</dbReference>
<dbReference type="Pfam" id="PF07883">
    <property type="entry name" value="Cupin_2"/>
    <property type="match status" value="1"/>
</dbReference>
<evidence type="ECO:0000256" key="1">
    <source>
        <dbReference type="ARBA" id="ARBA00023015"/>
    </source>
</evidence>
<evidence type="ECO:0000259" key="4">
    <source>
        <dbReference type="PROSITE" id="PS01124"/>
    </source>
</evidence>
<evidence type="ECO:0000256" key="2">
    <source>
        <dbReference type="ARBA" id="ARBA00023125"/>
    </source>
</evidence>
<dbReference type="CDD" id="cd02209">
    <property type="entry name" value="cupin_XRE_C"/>
    <property type="match status" value="1"/>
</dbReference>
<evidence type="ECO:0000256" key="3">
    <source>
        <dbReference type="ARBA" id="ARBA00023163"/>
    </source>
</evidence>
<comment type="caution">
    <text evidence="5">The sequence shown here is derived from an EMBL/GenBank/DDBJ whole genome shotgun (WGS) entry which is preliminary data.</text>
</comment>
<dbReference type="PANTHER" id="PTHR43280">
    <property type="entry name" value="ARAC-FAMILY TRANSCRIPTIONAL REGULATOR"/>
    <property type="match status" value="1"/>
</dbReference>
<dbReference type="Pfam" id="PF12833">
    <property type="entry name" value="HTH_18"/>
    <property type="match status" value="1"/>
</dbReference>
<keyword evidence="2" id="KW-0238">DNA-binding</keyword>
<gene>
    <name evidence="5" type="ORF">MOZ60_05500</name>
</gene>
<name>A0AB35U3N9_9FIRM</name>
<dbReference type="Proteomes" id="UP001286174">
    <property type="component" value="Unassembled WGS sequence"/>
</dbReference>
<keyword evidence="6" id="KW-1185">Reference proteome</keyword>
<dbReference type="InterPro" id="IPR020449">
    <property type="entry name" value="Tscrpt_reg_AraC-type_HTH"/>
</dbReference>
<organism evidence="5 6">
    <name type="scientific">Grylomicrobium aquisgranensis</name>
    <dbReference type="NCBI Taxonomy" id="2926318"/>
    <lineage>
        <taxon>Bacteria</taxon>
        <taxon>Bacillati</taxon>
        <taxon>Bacillota</taxon>
        <taxon>Erysipelotrichia</taxon>
        <taxon>Erysipelotrichales</taxon>
        <taxon>Erysipelotrichaceae</taxon>
        <taxon>Grylomicrobium</taxon>
    </lineage>
</organism>
<accession>A0AB35U3N9</accession>
<feature type="domain" description="HTH araC/xylS-type" evidence="4">
    <location>
        <begin position="182"/>
        <end position="280"/>
    </location>
</feature>
<dbReference type="InterPro" id="IPR011051">
    <property type="entry name" value="RmlC_Cupin_sf"/>
</dbReference>
<keyword evidence="1" id="KW-0805">Transcription regulation</keyword>
<dbReference type="InterPro" id="IPR014710">
    <property type="entry name" value="RmlC-like_jellyroll"/>
</dbReference>
<dbReference type="EMBL" id="JALBUR010000010">
    <property type="protein sequence ID" value="MDX8419544.1"/>
    <property type="molecule type" value="Genomic_DNA"/>
</dbReference>
<reference evidence="5 6" key="1">
    <citation type="submission" date="2022-03" db="EMBL/GenBank/DDBJ databases">
        <title>Novel taxa within the pig intestine.</title>
        <authorList>
            <person name="Wylensek D."/>
            <person name="Bishof K."/>
            <person name="Afrizal A."/>
            <person name="Clavel T."/>
        </authorList>
    </citation>
    <scope>NUCLEOTIDE SEQUENCE [LARGE SCALE GENOMIC DNA]</scope>
    <source>
        <strain evidence="5 6">CLA-KB-P133</strain>
    </source>
</reference>
<dbReference type="PROSITE" id="PS01124">
    <property type="entry name" value="HTH_ARAC_FAMILY_2"/>
    <property type="match status" value="1"/>
</dbReference>
<evidence type="ECO:0000313" key="6">
    <source>
        <dbReference type="Proteomes" id="UP001286174"/>
    </source>
</evidence>
<evidence type="ECO:0000313" key="5">
    <source>
        <dbReference type="EMBL" id="MDX8419544.1"/>
    </source>
</evidence>
<dbReference type="SMART" id="SM00342">
    <property type="entry name" value="HTH_ARAC"/>
    <property type="match status" value="1"/>
</dbReference>
<dbReference type="AlphaFoldDB" id="A0AB35U3N9"/>
<dbReference type="PRINTS" id="PR00032">
    <property type="entry name" value="HTHARAC"/>
</dbReference>
<dbReference type="PANTHER" id="PTHR43280:SF28">
    <property type="entry name" value="HTH-TYPE TRANSCRIPTIONAL ACTIVATOR RHAS"/>
    <property type="match status" value="1"/>
</dbReference>
<keyword evidence="3" id="KW-0804">Transcription</keyword>
<dbReference type="InterPro" id="IPR013096">
    <property type="entry name" value="Cupin_2"/>
</dbReference>
<dbReference type="Gene3D" id="2.60.120.10">
    <property type="entry name" value="Jelly Rolls"/>
    <property type="match status" value="1"/>
</dbReference>
<dbReference type="GO" id="GO:0043565">
    <property type="term" value="F:sequence-specific DNA binding"/>
    <property type="evidence" value="ECO:0007669"/>
    <property type="project" value="InterPro"/>
</dbReference>
<dbReference type="RefSeq" id="WP_370595932.1">
    <property type="nucleotide sequence ID" value="NZ_JALBUR010000010.1"/>
</dbReference>
<dbReference type="InterPro" id="IPR018060">
    <property type="entry name" value="HTH_AraC"/>
</dbReference>
<proteinExistence type="predicted"/>
<dbReference type="SUPFAM" id="SSF46689">
    <property type="entry name" value="Homeodomain-like"/>
    <property type="match status" value="2"/>
</dbReference>
<sequence>MSEINDALLPAVMMIHHVKPEDSTDWTWHEEMEVGMVLEGTMTLHVEDHTIHLMPGDGYFINSQARHRFINQGSTFTLLYNIRFAPRLVGGSRDSIYWLNYINPIVHNRNYAFEHLRHDQDADKESITHMEAAFAIMQYRTTGFEFLLRNELSFIILDLYGRQNVVHTGLSQKDMRNELRIRQMLDCIENNYTRQLSVAQIAAAADISVSECIRCFKATIHTTPVQYLLQYRLLKACELLKQTDMNITDIGTSCGFSEMSYFTKCFRRQYHATPSQWRKNALAARKE</sequence>
<dbReference type="GO" id="GO:0003700">
    <property type="term" value="F:DNA-binding transcription factor activity"/>
    <property type="evidence" value="ECO:0007669"/>
    <property type="project" value="InterPro"/>
</dbReference>
<protein>
    <submittedName>
        <fullName evidence="5">AraC family transcriptional regulator</fullName>
    </submittedName>
</protein>
<dbReference type="SUPFAM" id="SSF51182">
    <property type="entry name" value="RmlC-like cupins"/>
    <property type="match status" value="1"/>
</dbReference>